<keyword evidence="3" id="KW-1185">Reference proteome</keyword>
<name>A0A1I4N4G9_9PROT</name>
<dbReference type="STRING" id="52442.SAMN05421880_10687"/>
<organism evidence="2 3">
    <name type="scientific">Nitrosomonas nitrosa</name>
    <dbReference type="NCBI Taxonomy" id="52442"/>
    <lineage>
        <taxon>Bacteria</taxon>
        <taxon>Pseudomonadati</taxon>
        <taxon>Pseudomonadota</taxon>
        <taxon>Betaproteobacteria</taxon>
        <taxon>Nitrosomonadales</taxon>
        <taxon>Nitrosomonadaceae</taxon>
        <taxon>Nitrosomonas</taxon>
    </lineage>
</organism>
<reference evidence="1" key="2">
    <citation type="submission" date="2021-02" db="EMBL/GenBank/DDBJ databases">
        <authorList>
            <person name="Han P."/>
        </authorList>
    </citation>
    <scope>NUCLEOTIDE SEQUENCE</scope>
    <source>
        <strain evidence="1">Nitrosomonas nitrosa 18-3D</strain>
    </source>
</reference>
<proteinExistence type="predicted"/>
<evidence type="ECO:0000313" key="2">
    <source>
        <dbReference type="EMBL" id="SFM10163.1"/>
    </source>
</evidence>
<dbReference type="Proteomes" id="UP000601736">
    <property type="component" value="Unassembled WGS sequence"/>
</dbReference>
<accession>A0A1I4N4G9</accession>
<evidence type="ECO:0000313" key="1">
    <source>
        <dbReference type="EMBL" id="CAE6489574.1"/>
    </source>
</evidence>
<dbReference type="EMBL" id="CAJNAP010000002">
    <property type="protein sequence ID" value="CAE6489574.1"/>
    <property type="molecule type" value="Genomic_DNA"/>
</dbReference>
<dbReference type="AlphaFoldDB" id="A0A1I4N4G9"/>
<sequence>MKKVNWSEQAISLQKTWIAASATPPRNDAEGLTAVWIDHTLRHCERSEAIQ</sequence>
<dbReference type="RefSeq" id="WP_181257785.1">
    <property type="nucleotide sequence ID" value="NZ_JAGFJN010000176.1"/>
</dbReference>
<dbReference type="Proteomes" id="UP000199561">
    <property type="component" value="Unassembled WGS sequence"/>
</dbReference>
<evidence type="ECO:0000313" key="3">
    <source>
        <dbReference type="Proteomes" id="UP000199561"/>
    </source>
</evidence>
<gene>
    <name evidence="1" type="ORF">NMYAN_100049</name>
    <name evidence="2" type="ORF">SAMN05421880_10687</name>
</gene>
<reference evidence="2 3" key="1">
    <citation type="submission" date="2016-10" db="EMBL/GenBank/DDBJ databases">
        <authorList>
            <person name="de Groot N.N."/>
        </authorList>
    </citation>
    <scope>NUCLEOTIDE SEQUENCE [LARGE SCALE GENOMIC DNA]</scope>
    <source>
        <strain evidence="2 3">Nm146</strain>
    </source>
</reference>
<dbReference type="EMBL" id="FOUF01000006">
    <property type="protein sequence ID" value="SFM10163.1"/>
    <property type="molecule type" value="Genomic_DNA"/>
</dbReference>
<protein>
    <submittedName>
        <fullName evidence="2">Uncharacterized protein</fullName>
    </submittedName>
</protein>